<comment type="caution">
    <text evidence="6">The sequence shown here is derived from an EMBL/GenBank/DDBJ whole genome shotgun (WGS) entry which is preliminary data.</text>
</comment>
<dbReference type="FunFam" id="1.10.1070.11:FF:000016">
    <property type="entry name" value="PIK1p Phosphatidylinositol 4-kinase"/>
    <property type="match status" value="1"/>
</dbReference>
<dbReference type="InterPro" id="IPR015433">
    <property type="entry name" value="PI3/4_kinase"/>
</dbReference>
<dbReference type="Proteomes" id="UP000692954">
    <property type="component" value="Unassembled WGS sequence"/>
</dbReference>
<organism evidence="6 7">
    <name type="scientific">Paramecium sonneborni</name>
    <dbReference type="NCBI Taxonomy" id="65129"/>
    <lineage>
        <taxon>Eukaryota</taxon>
        <taxon>Sar</taxon>
        <taxon>Alveolata</taxon>
        <taxon>Ciliophora</taxon>
        <taxon>Intramacronucleata</taxon>
        <taxon>Oligohymenophorea</taxon>
        <taxon>Peniculida</taxon>
        <taxon>Parameciidae</taxon>
        <taxon>Paramecium</taxon>
    </lineage>
</organism>
<evidence type="ECO:0000256" key="3">
    <source>
        <dbReference type="ARBA" id="ARBA00022679"/>
    </source>
</evidence>
<dbReference type="SMART" id="SM00146">
    <property type="entry name" value="PI3Kc"/>
    <property type="match status" value="1"/>
</dbReference>
<dbReference type="InterPro" id="IPR018936">
    <property type="entry name" value="PI3/4_kinase_CS"/>
</dbReference>
<keyword evidence="3" id="KW-0808">Transferase</keyword>
<dbReference type="InterPro" id="IPR057754">
    <property type="entry name" value="PI4-kinase_beta/PIK1_cat"/>
</dbReference>
<evidence type="ECO:0000256" key="4">
    <source>
        <dbReference type="ARBA" id="ARBA00022777"/>
    </source>
</evidence>
<name>A0A8S1LZA9_9CILI</name>
<reference evidence="6" key="1">
    <citation type="submission" date="2021-01" db="EMBL/GenBank/DDBJ databases">
        <authorList>
            <consortium name="Genoscope - CEA"/>
            <person name="William W."/>
        </authorList>
    </citation>
    <scope>NUCLEOTIDE SEQUENCE</scope>
</reference>
<dbReference type="Pfam" id="PF00454">
    <property type="entry name" value="PI3_PI4_kinase"/>
    <property type="match status" value="1"/>
</dbReference>
<dbReference type="EMBL" id="CAJJDN010000028">
    <property type="protein sequence ID" value="CAD8071395.1"/>
    <property type="molecule type" value="Genomic_DNA"/>
</dbReference>
<evidence type="ECO:0000313" key="7">
    <source>
        <dbReference type="Proteomes" id="UP000692954"/>
    </source>
</evidence>
<dbReference type="GO" id="GO:0005737">
    <property type="term" value="C:cytoplasm"/>
    <property type="evidence" value="ECO:0007669"/>
    <property type="project" value="TreeGrafter"/>
</dbReference>
<dbReference type="CDD" id="cd05168">
    <property type="entry name" value="PI4Kc_III_beta"/>
    <property type="match status" value="1"/>
</dbReference>
<dbReference type="AlphaFoldDB" id="A0A8S1LZA9"/>
<dbReference type="PROSITE" id="PS00915">
    <property type="entry name" value="PI3_4_KINASE_1"/>
    <property type="match status" value="1"/>
</dbReference>
<dbReference type="GO" id="GO:0048015">
    <property type="term" value="P:phosphatidylinositol-mediated signaling"/>
    <property type="evidence" value="ECO:0007669"/>
    <property type="project" value="TreeGrafter"/>
</dbReference>
<sequence>MDKLPRQINEMNIDSKTLNSQIRSTNTKQILNFFSSQEFTPELLIYYYMATFNEPGPHQYLTQKLLQMPYTFIENFIPQFSYLVIKKGSKSMETFLETLCQISIANFLKISWCINAYSENEKQNEIASKQIEIFQRRLEKSMINGAIKFSKEEILKNMNNVEFQIQLQNQFSEKELRSSYIGLVEKLVMNLIKLSLSLKQIEPPERNQYLFKEIKSTNKALKRLRNQYSDIPYYWGAMLPFQRKYEGQNPSNLIVRICEEGYACFNTKTRVPYRILVETISEEEIKQKQTKLNQDVSTEVDQDDLLHREISDDLESQLRYHTKCKIEDNIFNQLQNYKYDKSTNYEDSLPESPNKFEQNLLQRSSFTSPKLKRRNSWSNSSSITEFCVSLSEAKQTKECDDVKYHQRQKTSINLPTTSRNSQLLKEINQKEEQYLLEQEKQSKLRKKILVKMQGPWGEDWDHKLELIKEQSPFKEFESYQIRAIMVKGGDDLRQELMAMQVIQKLDSIFKAGGLNLYLKPYEIIVTSENSGFLEFVPNTISLDAMKKYLKQNKFKTLREFYKFYFGEDFHFAQRNFIESLAGYSLLTYIMQIKDRHNGNILIDNQGYLIHIDFGFILSISPGNANFETAPFKMTQDYIELMDGTGSKAFKYFIELMISGFLELRKGFAALLQIIELMMEQSNFHCFTFFDIQEFKSRFKLYDSEEKCHQHIMKLINQSVNNKRTYMYDKFQQFTNGIYP</sequence>
<accession>A0A8S1LZA9</accession>
<protein>
    <recommendedName>
        <fullName evidence="2">1-phosphatidylinositol 4-kinase</fullName>
        <ecNumber evidence="2">2.7.1.67</ecNumber>
    </recommendedName>
</protein>
<dbReference type="GO" id="GO:0004430">
    <property type="term" value="F:1-phosphatidylinositol 4-kinase activity"/>
    <property type="evidence" value="ECO:0007669"/>
    <property type="project" value="UniProtKB-EC"/>
</dbReference>
<evidence type="ECO:0000313" key="6">
    <source>
        <dbReference type="EMBL" id="CAD8071395.1"/>
    </source>
</evidence>
<feature type="domain" description="PI3K/PI4K catalytic" evidence="5">
    <location>
        <begin position="458"/>
        <end position="723"/>
    </location>
</feature>
<dbReference type="EC" id="2.7.1.67" evidence="2"/>
<proteinExistence type="predicted"/>
<comment type="catalytic activity">
    <reaction evidence="1">
        <text>a 1,2-diacyl-sn-glycero-3-phospho-(1D-myo-inositol) + ATP = a 1,2-diacyl-sn-glycero-3-phospho-(1D-myo-inositol 4-phosphate) + ADP + H(+)</text>
        <dbReference type="Rhea" id="RHEA:19877"/>
        <dbReference type="ChEBI" id="CHEBI:15378"/>
        <dbReference type="ChEBI" id="CHEBI:30616"/>
        <dbReference type="ChEBI" id="CHEBI:57880"/>
        <dbReference type="ChEBI" id="CHEBI:58178"/>
        <dbReference type="ChEBI" id="CHEBI:456216"/>
        <dbReference type="EC" id="2.7.1.67"/>
    </reaction>
</comment>
<gene>
    <name evidence="6" type="ORF">PSON_ATCC_30995.1.T0280038</name>
</gene>
<dbReference type="PANTHER" id="PTHR10048:SF22">
    <property type="entry name" value="PHOSPHATIDYLINOSITOL 4-KINASE BETA"/>
    <property type="match status" value="1"/>
</dbReference>
<dbReference type="PANTHER" id="PTHR10048">
    <property type="entry name" value="PHOSPHATIDYLINOSITOL KINASE"/>
    <property type="match status" value="1"/>
</dbReference>
<evidence type="ECO:0000256" key="1">
    <source>
        <dbReference type="ARBA" id="ARBA00001686"/>
    </source>
</evidence>
<dbReference type="OrthoDB" id="10264149at2759"/>
<evidence type="ECO:0000256" key="2">
    <source>
        <dbReference type="ARBA" id="ARBA00012169"/>
    </source>
</evidence>
<dbReference type="GO" id="GO:0046854">
    <property type="term" value="P:phosphatidylinositol phosphate biosynthetic process"/>
    <property type="evidence" value="ECO:0007669"/>
    <property type="project" value="InterPro"/>
</dbReference>
<dbReference type="PROSITE" id="PS00916">
    <property type="entry name" value="PI3_4_KINASE_2"/>
    <property type="match status" value="1"/>
</dbReference>
<keyword evidence="7" id="KW-1185">Reference proteome</keyword>
<dbReference type="GO" id="GO:0016020">
    <property type="term" value="C:membrane"/>
    <property type="evidence" value="ECO:0007669"/>
    <property type="project" value="TreeGrafter"/>
</dbReference>
<dbReference type="PROSITE" id="PS50290">
    <property type="entry name" value="PI3_4_KINASE_3"/>
    <property type="match status" value="1"/>
</dbReference>
<evidence type="ECO:0000259" key="5">
    <source>
        <dbReference type="PROSITE" id="PS50290"/>
    </source>
</evidence>
<dbReference type="InterPro" id="IPR000403">
    <property type="entry name" value="PI3/4_kinase_cat_dom"/>
</dbReference>
<keyword evidence="4" id="KW-0418">Kinase</keyword>